<keyword evidence="1" id="KW-0614">Plasmid</keyword>
<dbReference type="AlphaFoldDB" id="A0ABF7R074"/>
<geneLocation type="plasmid" evidence="1 2">
    <name>cp31</name>
</geneLocation>
<proteinExistence type="predicted"/>
<evidence type="ECO:0000313" key="2">
    <source>
        <dbReference type="Proteomes" id="UP000001205"/>
    </source>
</evidence>
<dbReference type="KEGG" id="btu:BT0_P09"/>
<reference evidence="1 2" key="1">
    <citation type="submission" date="2017-01" db="EMBL/GenBank/DDBJ databases">
        <title>Reassembled and rearranged: the organization and evolution of antigen-encoding plasmids in two relapsing fever Borrelia species.</title>
        <authorList>
            <person name="Barbour A.G."/>
            <person name="Dai Q."/>
            <person name="Miller S.C."/>
            <person name="Porcella S.F."/>
            <person name="Schwan T.G."/>
            <person name="Lopez J.E."/>
        </authorList>
    </citation>
    <scope>NUCLEOTIDE SEQUENCE [LARGE SCALE GENOMIC DNA]</scope>
    <source>
        <strain evidence="1 2">91E135</strain>
        <plasmid evidence="1 2">cp31</plasmid>
    </source>
</reference>
<evidence type="ECO:0000313" key="1">
    <source>
        <dbReference type="EMBL" id="ASJ27597.1"/>
    </source>
</evidence>
<dbReference type="RefSeq" id="WP_088895062.1">
    <property type="nucleotide sequence ID" value="NZ_CP019362.1"/>
</dbReference>
<name>A0ABF7R074_BORT9</name>
<accession>A0ABF7R074</accession>
<dbReference type="Proteomes" id="UP000001205">
    <property type="component" value="Plasmid cp31"/>
</dbReference>
<protein>
    <submittedName>
        <fullName evidence="1">Uncharacterized protein</fullName>
    </submittedName>
</protein>
<keyword evidence="2" id="KW-1185">Reference proteome</keyword>
<gene>
    <name evidence="1" type="ORF">BT0_P09</name>
</gene>
<sequence>MEVEIGWFDKRNAQIASLHEMGSSKMPLRSHLYAVANEMGFKDHIDTSYIRNCFMENPKKGMQAIAEAFITYYTNYVISGKVKPGLSSKTIDFKKNKGSPHPEVALVDTANMLNSISYRVNE</sequence>
<dbReference type="EMBL" id="CP019362">
    <property type="protein sequence ID" value="ASJ27597.1"/>
    <property type="molecule type" value="Genomic_DNA"/>
</dbReference>
<organism evidence="1 2">
    <name type="scientific">Borrelia turicatae (strain 91E135)</name>
    <dbReference type="NCBI Taxonomy" id="314724"/>
    <lineage>
        <taxon>Bacteria</taxon>
        <taxon>Pseudomonadati</taxon>
        <taxon>Spirochaetota</taxon>
        <taxon>Spirochaetia</taxon>
        <taxon>Spirochaetales</taxon>
        <taxon>Borreliaceae</taxon>
        <taxon>Borrelia</taxon>
    </lineage>
</organism>